<keyword evidence="8" id="KW-0594">Phospholipid biosynthesis</keyword>
<name>A0A810QDR0_9FIRM</name>
<protein>
    <submittedName>
        <fullName evidence="10">3-dehydroquinate synthase</fullName>
    </submittedName>
</protein>
<dbReference type="GO" id="GO:0008654">
    <property type="term" value="P:phospholipid biosynthetic process"/>
    <property type="evidence" value="ECO:0007669"/>
    <property type="project" value="UniProtKB-KW"/>
</dbReference>
<dbReference type="CDD" id="cd08175">
    <property type="entry name" value="G1PDH"/>
    <property type="match status" value="1"/>
</dbReference>
<proteinExistence type="predicted"/>
<keyword evidence="4" id="KW-0521">NADP</keyword>
<dbReference type="EMBL" id="AP023420">
    <property type="protein sequence ID" value="BCK84016.1"/>
    <property type="molecule type" value="Genomic_DNA"/>
</dbReference>
<dbReference type="Gene3D" id="1.20.1090.10">
    <property type="entry name" value="Dehydroquinate synthase-like - alpha domain"/>
    <property type="match status" value="1"/>
</dbReference>
<evidence type="ECO:0000256" key="6">
    <source>
        <dbReference type="ARBA" id="ARBA00023027"/>
    </source>
</evidence>
<dbReference type="RefSeq" id="WP_213542960.1">
    <property type="nucleotide sequence ID" value="NZ_AP023420.1"/>
</dbReference>
<dbReference type="PANTHER" id="PTHR43616">
    <property type="entry name" value="GLYCEROL DEHYDROGENASE"/>
    <property type="match status" value="1"/>
</dbReference>
<keyword evidence="5" id="KW-0560">Oxidoreductase</keyword>
<evidence type="ECO:0000256" key="3">
    <source>
        <dbReference type="ARBA" id="ARBA00022723"/>
    </source>
</evidence>
<keyword evidence="2" id="KW-0444">Lipid biosynthesis</keyword>
<dbReference type="PANTHER" id="PTHR43616:SF5">
    <property type="entry name" value="GLYCEROL DEHYDROGENASE 1"/>
    <property type="match status" value="1"/>
</dbReference>
<dbReference type="InterPro" id="IPR032837">
    <property type="entry name" value="G1PDH"/>
</dbReference>
<evidence type="ECO:0000256" key="2">
    <source>
        <dbReference type="ARBA" id="ARBA00022516"/>
    </source>
</evidence>
<keyword evidence="3" id="KW-0479">Metal-binding</keyword>
<organism evidence="10 11">
    <name type="scientific">Pusillibacter faecalis</name>
    <dbReference type="NCBI Taxonomy" id="2714358"/>
    <lineage>
        <taxon>Bacteria</taxon>
        <taxon>Bacillati</taxon>
        <taxon>Bacillota</taxon>
        <taxon>Clostridia</taxon>
        <taxon>Eubacteriales</taxon>
        <taxon>Oscillospiraceae</taxon>
        <taxon>Pusillibacter</taxon>
    </lineage>
</organism>
<keyword evidence="9" id="KW-1208">Phospholipid metabolism</keyword>
<evidence type="ECO:0000256" key="9">
    <source>
        <dbReference type="ARBA" id="ARBA00023264"/>
    </source>
</evidence>
<dbReference type="Pfam" id="PF13685">
    <property type="entry name" value="Fe-ADH_2"/>
    <property type="match status" value="1"/>
</dbReference>
<keyword evidence="6" id="KW-0520">NAD</keyword>
<keyword evidence="7" id="KW-0443">Lipid metabolism</keyword>
<evidence type="ECO:0000256" key="8">
    <source>
        <dbReference type="ARBA" id="ARBA00023209"/>
    </source>
</evidence>
<dbReference type="GO" id="GO:0016614">
    <property type="term" value="F:oxidoreductase activity, acting on CH-OH group of donors"/>
    <property type="evidence" value="ECO:0007669"/>
    <property type="project" value="InterPro"/>
</dbReference>
<dbReference type="InterPro" id="IPR016205">
    <property type="entry name" value="Glycerol_DH"/>
</dbReference>
<keyword evidence="11" id="KW-1185">Reference proteome</keyword>
<dbReference type="GO" id="GO:0046872">
    <property type="term" value="F:metal ion binding"/>
    <property type="evidence" value="ECO:0007669"/>
    <property type="project" value="UniProtKB-KW"/>
</dbReference>
<dbReference type="Proteomes" id="UP000679848">
    <property type="component" value="Chromosome"/>
</dbReference>
<evidence type="ECO:0000256" key="5">
    <source>
        <dbReference type="ARBA" id="ARBA00023002"/>
    </source>
</evidence>
<keyword evidence="1" id="KW-0963">Cytoplasm</keyword>
<evidence type="ECO:0000313" key="11">
    <source>
        <dbReference type="Proteomes" id="UP000679848"/>
    </source>
</evidence>
<evidence type="ECO:0000256" key="4">
    <source>
        <dbReference type="ARBA" id="ARBA00022857"/>
    </source>
</evidence>
<evidence type="ECO:0000313" key="10">
    <source>
        <dbReference type="EMBL" id="BCK84016.1"/>
    </source>
</evidence>
<dbReference type="KEGG" id="pfaa:MM59RIKEN_13350"/>
<dbReference type="SUPFAM" id="SSF56796">
    <property type="entry name" value="Dehydroquinate synthase-like"/>
    <property type="match status" value="1"/>
</dbReference>
<evidence type="ECO:0000256" key="7">
    <source>
        <dbReference type="ARBA" id="ARBA00023098"/>
    </source>
</evidence>
<dbReference type="AlphaFoldDB" id="A0A810QDR0"/>
<dbReference type="Gene3D" id="3.40.50.1970">
    <property type="match status" value="1"/>
</dbReference>
<gene>
    <name evidence="10" type="ORF">MM59RIKEN_13350</name>
</gene>
<reference evidence="10" key="1">
    <citation type="submission" date="2020-09" db="EMBL/GenBank/DDBJ databases">
        <title>New species isolated from human feces.</title>
        <authorList>
            <person name="Kitahara M."/>
            <person name="Shigeno Y."/>
            <person name="Shime M."/>
            <person name="Matsumoto Y."/>
            <person name="Nakamura S."/>
            <person name="Motooka D."/>
            <person name="Fukuoka S."/>
            <person name="Nishikawa H."/>
            <person name="Benno Y."/>
        </authorList>
    </citation>
    <scope>NUCLEOTIDE SEQUENCE</scope>
    <source>
        <strain evidence="10">MM59</strain>
    </source>
</reference>
<accession>A0A810QDR0</accession>
<evidence type="ECO:0000256" key="1">
    <source>
        <dbReference type="ARBA" id="ARBA00022490"/>
    </source>
</evidence>
<sequence>MELPQTPMELNTYLNQHFICPCGKEHFASLRAVRIGKDALYELPNLVKLMGFESLYLVSDAITYEIAGKACRKILEDAGIRNHLIQLTHTGFDEATLGELTIQMPMDCDLVIAVGTGAINDMVRFFSYRMGRPFYTVATAAPMDGFASSIAAIQSNHLKTTFDAQTPTAIIGDTEILKNAPYSMIAAGLGDLLGKFTCLCDWKLARLINGEHYCERIVELVENCVTKVLGDAEKVKARDPETMGKIMEGLVLAGVAMSLYGNSRPASGCEHHMSHYWEMIFEQTGKRPVPHGTQVGVGTVLILKLVEALRKTPVDFDAARASAIAYDPFSWENKIREAYGPAAQGVIDMESAAGKNETAGRLARIDRIEAHWEEILTLLEGLPSSDQIAHILCSLDSPCLPDQIGVDRTLLKKTYLYCKEVRARYTILQMIWDLGLLDTLSDHVIDTLPFADSSKEPLCHP</sequence>